<evidence type="ECO:0000256" key="10">
    <source>
        <dbReference type="ARBA" id="ARBA00022977"/>
    </source>
</evidence>
<evidence type="ECO:0000256" key="2">
    <source>
        <dbReference type="ARBA" id="ARBA00001946"/>
    </source>
</evidence>
<dbReference type="InterPro" id="IPR029056">
    <property type="entry name" value="Ribokinase-like"/>
</dbReference>
<dbReference type="SUPFAM" id="SSF53613">
    <property type="entry name" value="Ribokinase-like"/>
    <property type="match status" value="1"/>
</dbReference>
<comment type="caution">
    <text evidence="12">The sequence shown here is derived from an EMBL/GenBank/DDBJ whole genome shotgun (WGS) entry which is preliminary data.</text>
</comment>
<evidence type="ECO:0000256" key="5">
    <source>
        <dbReference type="ARBA" id="ARBA00022723"/>
    </source>
</evidence>
<evidence type="ECO:0000256" key="3">
    <source>
        <dbReference type="ARBA" id="ARBA00004868"/>
    </source>
</evidence>
<dbReference type="PIRSF" id="PIRSF000513">
    <property type="entry name" value="Thz_kinase"/>
    <property type="match status" value="1"/>
</dbReference>
<dbReference type="PRINTS" id="PR01099">
    <property type="entry name" value="HYETHTZKNASE"/>
</dbReference>
<comment type="similarity">
    <text evidence="11">Belongs to the Thz kinase family.</text>
</comment>
<keyword evidence="9 11" id="KW-0460">Magnesium</keyword>
<evidence type="ECO:0000256" key="11">
    <source>
        <dbReference type="HAMAP-Rule" id="MF_00228"/>
    </source>
</evidence>
<comment type="pathway">
    <text evidence="3 11">Cofactor biosynthesis; thiamine diphosphate biosynthesis; 4-methyl-5-(2-phosphoethyl)-thiazole from 5-(2-hydroxyethyl)-4-methylthiazole: step 1/1.</text>
</comment>
<comment type="function">
    <text evidence="11">Catalyzes the phosphorylation of the hydroxyl group of 4-methyl-5-beta-hydroxyethylthiazole (THZ).</text>
</comment>
<evidence type="ECO:0000256" key="6">
    <source>
        <dbReference type="ARBA" id="ARBA00022741"/>
    </source>
</evidence>
<dbReference type="AlphaFoldDB" id="A0A918CZ24"/>
<keyword evidence="13" id="KW-1185">Reference proteome</keyword>
<comment type="cofactor">
    <cofactor evidence="2 11">
        <name>Mg(2+)</name>
        <dbReference type="ChEBI" id="CHEBI:18420"/>
    </cofactor>
</comment>
<feature type="binding site" evidence="11">
    <location>
        <position position="115"/>
    </location>
    <ligand>
        <name>ATP</name>
        <dbReference type="ChEBI" id="CHEBI:30616"/>
    </ligand>
</feature>
<keyword evidence="10 11" id="KW-0784">Thiamine biosynthesis</keyword>
<dbReference type="NCBIfam" id="NF006830">
    <property type="entry name" value="PRK09355.1"/>
    <property type="match status" value="1"/>
</dbReference>
<dbReference type="EC" id="2.7.1.50" evidence="11"/>
<reference evidence="12" key="2">
    <citation type="submission" date="2020-09" db="EMBL/GenBank/DDBJ databases">
        <authorList>
            <person name="Sun Q."/>
            <person name="Ohkuma M."/>
        </authorList>
    </citation>
    <scope>NUCLEOTIDE SEQUENCE</scope>
    <source>
        <strain evidence="12">JCM 17251</strain>
    </source>
</reference>
<keyword evidence="6 11" id="KW-0547">Nucleotide-binding</keyword>
<dbReference type="GO" id="GO:0009228">
    <property type="term" value="P:thiamine biosynthetic process"/>
    <property type="evidence" value="ECO:0007669"/>
    <property type="project" value="UniProtKB-KW"/>
</dbReference>
<evidence type="ECO:0000256" key="4">
    <source>
        <dbReference type="ARBA" id="ARBA00022679"/>
    </source>
</evidence>
<dbReference type="GO" id="GO:0005524">
    <property type="term" value="F:ATP binding"/>
    <property type="evidence" value="ECO:0007669"/>
    <property type="project" value="UniProtKB-UniRule"/>
</dbReference>
<evidence type="ECO:0000256" key="8">
    <source>
        <dbReference type="ARBA" id="ARBA00022840"/>
    </source>
</evidence>
<proteinExistence type="inferred from homology"/>
<keyword evidence="8 11" id="KW-0067">ATP-binding</keyword>
<comment type="catalytic activity">
    <reaction evidence="1 11">
        <text>5-(2-hydroxyethyl)-4-methylthiazole + ATP = 4-methyl-5-(2-phosphooxyethyl)-thiazole + ADP + H(+)</text>
        <dbReference type="Rhea" id="RHEA:24212"/>
        <dbReference type="ChEBI" id="CHEBI:15378"/>
        <dbReference type="ChEBI" id="CHEBI:17957"/>
        <dbReference type="ChEBI" id="CHEBI:30616"/>
        <dbReference type="ChEBI" id="CHEBI:58296"/>
        <dbReference type="ChEBI" id="CHEBI:456216"/>
        <dbReference type="EC" id="2.7.1.50"/>
    </reaction>
</comment>
<keyword evidence="5 11" id="KW-0479">Metal-binding</keyword>
<reference evidence="12" key="1">
    <citation type="journal article" date="2014" name="Int. J. Syst. Evol. Microbiol.">
        <title>Complete genome sequence of Corynebacterium casei LMG S-19264T (=DSM 44701T), isolated from a smear-ripened cheese.</title>
        <authorList>
            <consortium name="US DOE Joint Genome Institute (JGI-PGF)"/>
            <person name="Walter F."/>
            <person name="Albersmeier A."/>
            <person name="Kalinowski J."/>
            <person name="Ruckert C."/>
        </authorList>
    </citation>
    <scope>NUCLEOTIDE SEQUENCE</scope>
    <source>
        <strain evidence="12">JCM 17251</strain>
    </source>
</reference>
<evidence type="ECO:0000256" key="7">
    <source>
        <dbReference type="ARBA" id="ARBA00022777"/>
    </source>
</evidence>
<dbReference type="GO" id="GO:0000287">
    <property type="term" value="F:magnesium ion binding"/>
    <property type="evidence" value="ECO:0007669"/>
    <property type="project" value="UniProtKB-UniRule"/>
</dbReference>
<feature type="binding site" evidence="11">
    <location>
        <position position="187"/>
    </location>
    <ligand>
        <name>substrate</name>
    </ligand>
</feature>
<accession>A0A918CZ24</accession>
<gene>
    <name evidence="11 12" type="primary">thiM</name>
    <name evidence="12" type="ORF">GCM10007971_05430</name>
</gene>
<dbReference type="RefSeq" id="WP_188855907.1">
    <property type="nucleotide sequence ID" value="NZ_BMOS01000002.1"/>
</dbReference>
<keyword evidence="4 11" id="KW-0808">Transferase</keyword>
<dbReference type="GO" id="GO:0009229">
    <property type="term" value="P:thiamine diphosphate biosynthetic process"/>
    <property type="evidence" value="ECO:0007669"/>
    <property type="project" value="UniProtKB-UniRule"/>
</dbReference>
<evidence type="ECO:0000313" key="12">
    <source>
        <dbReference type="EMBL" id="GGN51152.1"/>
    </source>
</evidence>
<dbReference type="GO" id="GO:0004417">
    <property type="term" value="F:hydroxyethylthiazole kinase activity"/>
    <property type="evidence" value="ECO:0007669"/>
    <property type="project" value="UniProtKB-UniRule"/>
</dbReference>
<dbReference type="Gene3D" id="3.40.1190.20">
    <property type="match status" value="1"/>
</dbReference>
<sequence>MNYIAKIREKSPFIYNITNEVATNFAANGLIAIGASPAMSNTPKEAEENASHADAVVLNLGTLTEDRAEAMLLAGLKANEKGIPVILDPIAAGGTKFRTKVINELLEKVKFAAIRANAGEISVLGGALDIMKSPDSTVESIDPKIAQTVAKEYDTVVIATGKTDVITDGTRMSLCNNGHTMLQNITASGCLLSSLVGPYLSVAEDLYEASVEVTAAYGIAAELAMKKAEGPGTFIPALLDQLYLLDQETVNTYKKLQEI</sequence>
<dbReference type="EMBL" id="BMOS01000002">
    <property type="protein sequence ID" value="GGN51152.1"/>
    <property type="molecule type" value="Genomic_DNA"/>
</dbReference>
<dbReference type="HAMAP" id="MF_00228">
    <property type="entry name" value="Thz_kinase"/>
    <property type="match status" value="1"/>
</dbReference>
<evidence type="ECO:0000256" key="9">
    <source>
        <dbReference type="ARBA" id="ARBA00022842"/>
    </source>
</evidence>
<evidence type="ECO:0000256" key="1">
    <source>
        <dbReference type="ARBA" id="ARBA00001771"/>
    </source>
</evidence>
<dbReference type="NCBIfam" id="TIGR00694">
    <property type="entry name" value="thiM"/>
    <property type="match status" value="1"/>
</dbReference>
<name>A0A918CZ24_9BACI</name>
<dbReference type="CDD" id="cd01170">
    <property type="entry name" value="THZ_kinase"/>
    <property type="match status" value="1"/>
</dbReference>
<organism evidence="12 13">
    <name type="scientific">Oceanobacillus indicireducens</name>
    <dbReference type="NCBI Taxonomy" id="1004261"/>
    <lineage>
        <taxon>Bacteria</taxon>
        <taxon>Bacillati</taxon>
        <taxon>Bacillota</taxon>
        <taxon>Bacilli</taxon>
        <taxon>Bacillales</taxon>
        <taxon>Bacillaceae</taxon>
        <taxon>Oceanobacillus</taxon>
    </lineage>
</organism>
<dbReference type="Pfam" id="PF02110">
    <property type="entry name" value="HK"/>
    <property type="match status" value="1"/>
</dbReference>
<evidence type="ECO:0000313" key="13">
    <source>
        <dbReference type="Proteomes" id="UP000624041"/>
    </source>
</evidence>
<dbReference type="Proteomes" id="UP000624041">
    <property type="component" value="Unassembled WGS sequence"/>
</dbReference>
<feature type="binding site" evidence="11">
    <location>
        <position position="160"/>
    </location>
    <ligand>
        <name>ATP</name>
        <dbReference type="ChEBI" id="CHEBI:30616"/>
    </ligand>
</feature>
<keyword evidence="7 11" id="KW-0418">Kinase</keyword>
<dbReference type="InterPro" id="IPR000417">
    <property type="entry name" value="Hyethyz_kinase"/>
</dbReference>
<feature type="binding site" evidence="11">
    <location>
        <position position="39"/>
    </location>
    <ligand>
        <name>substrate</name>
    </ligand>
</feature>
<protein>
    <recommendedName>
        <fullName evidence="11">Hydroxyethylthiazole kinase</fullName>
        <ecNumber evidence="11">2.7.1.50</ecNumber>
    </recommendedName>
    <alternativeName>
        <fullName evidence="11">4-methyl-5-beta-hydroxyethylthiazole kinase</fullName>
        <shortName evidence="11">TH kinase</shortName>
        <shortName evidence="11">Thz kinase</shortName>
    </alternativeName>
</protein>